<sequence length="58" mass="6272">MNTGPQNSPKRQMLNVFAADWSVSIIFAKINFGYYSSRPSATISSTNSIPLNDSSAST</sequence>
<reference evidence="2" key="1">
    <citation type="journal article" date="2020" name="Stud. Mycol.">
        <title>101 Dothideomycetes genomes: a test case for predicting lifestyles and emergence of pathogens.</title>
        <authorList>
            <person name="Haridas S."/>
            <person name="Albert R."/>
            <person name="Binder M."/>
            <person name="Bloem J."/>
            <person name="Labutti K."/>
            <person name="Salamov A."/>
            <person name="Andreopoulos B."/>
            <person name="Baker S."/>
            <person name="Barry K."/>
            <person name="Bills G."/>
            <person name="Bluhm B."/>
            <person name="Cannon C."/>
            <person name="Castanera R."/>
            <person name="Culley D."/>
            <person name="Daum C."/>
            <person name="Ezra D."/>
            <person name="Gonzalez J."/>
            <person name="Henrissat B."/>
            <person name="Kuo A."/>
            <person name="Liang C."/>
            <person name="Lipzen A."/>
            <person name="Lutzoni F."/>
            <person name="Magnuson J."/>
            <person name="Mondo S."/>
            <person name="Nolan M."/>
            <person name="Ohm R."/>
            <person name="Pangilinan J."/>
            <person name="Park H.-J."/>
            <person name="Ramirez L."/>
            <person name="Alfaro M."/>
            <person name="Sun H."/>
            <person name="Tritt A."/>
            <person name="Yoshinaga Y."/>
            <person name="Zwiers L.-H."/>
            <person name="Turgeon B."/>
            <person name="Goodwin S."/>
            <person name="Spatafora J."/>
            <person name="Crous P."/>
            <person name="Grigoriev I."/>
        </authorList>
    </citation>
    <scope>NUCLEOTIDE SEQUENCE</scope>
    <source>
        <strain evidence="2">Tuck. ex Michener</strain>
    </source>
</reference>
<keyword evidence="3" id="KW-1185">Reference proteome</keyword>
<dbReference type="AlphaFoldDB" id="A0A6A6HA33"/>
<name>A0A6A6HA33_VIRVR</name>
<feature type="region of interest" description="Disordered" evidence="1">
    <location>
        <begin position="38"/>
        <end position="58"/>
    </location>
</feature>
<evidence type="ECO:0000313" key="2">
    <source>
        <dbReference type="EMBL" id="KAF2234681.1"/>
    </source>
</evidence>
<dbReference type="EMBL" id="ML991797">
    <property type="protein sequence ID" value="KAF2234681.1"/>
    <property type="molecule type" value="Genomic_DNA"/>
</dbReference>
<evidence type="ECO:0000313" key="3">
    <source>
        <dbReference type="Proteomes" id="UP000800092"/>
    </source>
</evidence>
<proteinExistence type="predicted"/>
<gene>
    <name evidence="2" type="ORF">EV356DRAFT_501610</name>
</gene>
<dbReference type="Proteomes" id="UP000800092">
    <property type="component" value="Unassembled WGS sequence"/>
</dbReference>
<evidence type="ECO:0000256" key="1">
    <source>
        <dbReference type="SAM" id="MobiDB-lite"/>
    </source>
</evidence>
<protein>
    <submittedName>
        <fullName evidence="2">Uncharacterized protein</fullName>
    </submittedName>
</protein>
<accession>A0A6A6HA33</accession>
<organism evidence="2 3">
    <name type="scientific">Viridothelium virens</name>
    <name type="common">Speckled blister lichen</name>
    <name type="synonym">Trypethelium virens</name>
    <dbReference type="NCBI Taxonomy" id="1048519"/>
    <lineage>
        <taxon>Eukaryota</taxon>
        <taxon>Fungi</taxon>
        <taxon>Dikarya</taxon>
        <taxon>Ascomycota</taxon>
        <taxon>Pezizomycotina</taxon>
        <taxon>Dothideomycetes</taxon>
        <taxon>Dothideomycetes incertae sedis</taxon>
        <taxon>Trypetheliales</taxon>
        <taxon>Trypetheliaceae</taxon>
        <taxon>Viridothelium</taxon>
    </lineage>
</organism>